<keyword evidence="1" id="KW-0175">Coiled coil</keyword>
<feature type="coiled-coil region" evidence="1">
    <location>
        <begin position="493"/>
        <end position="534"/>
    </location>
</feature>
<dbReference type="OrthoDB" id="5875033at2759"/>
<feature type="coiled-coil region" evidence="1">
    <location>
        <begin position="574"/>
        <end position="820"/>
    </location>
</feature>
<feature type="coiled-coil region" evidence="1">
    <location>
        <begin position="896"/>
        <end position="962"/>
    </location>
</feature>
<feature type="coiled-coil region" evidence="1">
    <location>
        <begin position="56"/>
        <end position="104"/>
    </location>
</feature>
<evidence type="ECO:0000313" key="2">
    <source>
        <dbReference type="EMBL" id="VDD84971.1"/>
    </source>
</evidence>
<protein>
    <submittedName>
        <fullName evidence="4">Cytoskeleton-associated protein 4</fullName>
    </submittedName>
</protein>
<evidence type="ECO:0000313" key="4">
    <source>
        <dbReference type="WBParaSite" id="EVEC_0000017001-mRNA-1"/>
    </source>
</evidence>
<evidence type="ECO:0000256" key="1">
    <source>
        <dbReference type="SAM" id="Coils"/>
    </source>
</evidence>
<reference evidence="2 3" key="2">
    <citation type="submission" date="2018-10" db="EMBL/GenBank/DDBJ databases">
        <authorList>
            <consortium name="Pathogen Informatics"/>
        </authorList>
    </citation>
    <scope>NUCLEOTIDE SEQUENCE [LARGE SCALE GENOMIC DNA]</scope>
</reference>
<dbReference type="GO" id="GO:0045098">
    <property type="term" value="C:type III intermediate filament"/>
    <property type="evidence" value="ECO:0007669"/>
    <property type="project" value="TreeGrafter"/>
</dbReference>
<accession>A0A0N4USP9</accession>
<gene>
    <name evidence="2" type="ORF">EVEC_LOCUS114</name>
</gene>
<organism evidence="4">
    <name type="scientific">Enterobius vermicularis</name>
    <name type="common">Human pinworm</name>
    <dbReference type="NCBI Taxonomy" id="51028"/>
    <lineage>
        <taxon>Eukaryota</taxon>
        <taxon>Metazoa</taxon>
        <taxon>Ecdysozoa</taxon>
        <taxon>Nematoda</taxon>
        <taxon>Chromadorea</taxon>
        <taxon>Rhabditida</taxon>
        <taxon>Spirurina</taxon>
        <taxon>Oxyuridomorpha</taxon>
        <taxon>Oxyuroidea</taxon>
        <taxon>Oxyuridae</taxon>
        <taxon>Enterobius</taxon>
    </lineage>
</organism>
<sequence>MEERIRELEQQLEKATENLQSAPRPEEVQELRGELDQKNVHLSGINKKREDAEWSLGEHKQWLQDANNRIQHLEEEVEHKNKELEGLQGELAEKEVKITSLESELQGEHEVKFAGPALVEFVQPGEEVLSRKILEMTERIKCLDEELLVANERIGSAPRVEEVEVLKKQLILKTEELLSVSRKRDEAEWSLGECRQWLENAKNETVYLKELVEEKEREVRSFAYELSELKGKLGSLTGGVDEASVLKRGRSGSAAVVDENELLFLDAATERTEDALRGLKKRCEEMDLLKCQVRKETVEKTDIYGDFRVNGFLKERMVDSRLKEVKDNADNRIDEFTSLLLNGYEQIARLQQGINEKDDTLTLVLNIINELDLLTGRIGPVDENLRNLLGKVSQMKEVVERELKSETSALMNDEVAQLKKTMDIAVESNLVEGARRRSGDHGLFGAHSASKANILVNSLAGALKSSSDAESQLLAPLKVLEMAVGVSGGDAGLEEMEKTIAELKGKLTEDVKQMVNAQQKEDEMRATIRLLENSVTNLKGEVDQKCSLIAEIQKCKEEELSEQKKDLSAVQKSLDDLIVVLSEKEKELNEIRDANDELRHRNEELREVIDGKEKEAQASLESSTNELHRTIEFLKQTVERKEEEYKEIVQDRDKSLNVLDEIRVRYNEGRTRIEELEKEVSKLISENEAYKREAKAELYQIQERNISLEESLKRSEVTITSLEREKDIMRRDYFSVKSYTTFANQAEVEEELKKLQEKYAILTELLKATEELLIKLKAEAPDKAEFESLRRTVDVLRKQLEEKELELKNLDIRRSETERSLDEHRQWLKDANDRLEVLYEIMGNEWKCEIFIYILTFIFSNTEREDLEPVTSFYKTLKINESGFNVIVLQEGVLRVTELESLLAKTKKENEAYRHSIRCENIEIQEENNRLSENLRKQQEVITDLHKKIEEQQQSMIEIERAQAERLAPAGMEGEENDLYRMRIATSDDQDNRLEGRGTIFLAIWLHFMSVWKAR</sequence>
<dbReference type="PANTHER" id="PTHR34707:SF1">
    <property type="entry name" value="VIMENTIN-TYPE INTERMEDIATE FILAMENT-ASSOCIATED COILED-COIL PROTEIN"/>
    <property type="match status" value="1"/>
</dbReference>
<dbReference type="Proteomes" id="UP000274131">
    <property type="component" value="Unassembled WGS sequence"/>
</dbReference>
<dbReference type="STRING" id="51028.A0A0N4USP9"/>
<reference evidence="4" key="1">
    <citation type="submission" date="2017-02" db="UniProtKB">
        <authorList>
            <consortium name="WormBaseParasite"/>
        </authorList>
    </citation>
    <scope>IDENTIFICATION</scope>
</reference>
<dbReference type="WBParaSite" id="EVEC_0000017001-mRNA-1">
    <property type="protein sequence ID" value="EVEC_0000017001-mRNA-1"/>
    <property type="gene ID" value="EVEC_0000017001"/>
</dbReference>
<feature type="coiled-coil region" evidence="1">
    <location>
        <begin position="198"/>
        <end position="232"/>
    </location>
</feature>
<keyword evidence="3" id="KW-1185">Reference proteome</keyword>
<dbReference type="PANTHER" id="PTHR34707">
    <property type="entry name" value="VIMENTIN-TYPE INTERMEDIATE FILAMENT-ASSOCIATED COILED-COIL PROTEIN"/>
    <property type="match status" value="1"/>
</dbReference>
<proteinExistence type="predicted"/>
<dbReference type="AlphaFoldDB" id="A0A0N4USP9"/>
<name>A0A0N4USP9_ENTVE</name>
<dbReference type="EMBL" id="UXUI01000064">
    <property type="protein sequence ID" value="VDD84971.1"/>
    <property type="molecule type" value="Genomic_DNA"/>
</dbReference>
<evidence type="ECO:0000313" key="3">
    <source>
        <dbReference type="Proteomes" id="UP000274131"/>
    </source>
</evidence>